<evidence type="ECO:0000313" key="2">
    <source>
        <dbReference type="EMBL" id="CEG38649.1"/>
    </source>
</evidence>
<sequence>MEMSPHTPTTFVVFHTGEDAITAAQDHYLSSAHGPAALLAIAEKRGVYNDAKHHDPFIKSVHESRLGSPAEVALQTPTSSQSRGIPATSQDTVFDPGDDVDPQYVPRDSGHHHSRREEAAAGDNDWVERRPVTRDALRALRYEVCRDRDSAERHAGIAYRCAEGQESLEHVVHRLPHVEDYRVLSERLLAVEQRNAPLHAKVECLAQLEMKIVALRVQKQLLVQLLGGRALAGAAPSPTIPR</sequence>
<dbReference type="AlphaFoldDB" id="A0A0P1ADH8"/>
<dbReference type="GeneID" id="36403765"/>
<name>A0A0P1ADH8_PLAHL</name>
<protein>
    <submittedName>
        <fullName evidence="2">Uncharacterized protein</fullName>
    </submittedName>
</protein>
<dbReference type="Proteomes" id="UP000054928">
    <property type="component" value="Unassembled WGS sequence"/>
</dbReference>
<evidence type="ECO:0000256" key="1">
    <source>
        <dbReference type="SAM" id="MobiDB-lite"/>
    </source>
</evidence>
<dbReference type="RefSeq" id="XP_024575018.1">
    <property type="nucleotide sequence ID" value="XM_024724108.1"/>
</dbReference>
<organism evidence="2 3">
    <name type="scientific">Plasmopara halstedii</name>
    <name type="common">Downy mildew of sunflower</name>
    <dbReference type="NCBI Taxonomy" id="4781"/>
    <lineage>
        <taxon>Eukaryota</taxon>
        <taxon>Sar</taxon>
        <taxon>Stramenopiles</taxon>
        <taxon>Oomycota</taxon>
        <taxon>Peronosporomycetes</taxon>
        <taxon>Peronosporales</taxon>
        <taxon>Peronosporaceae</taxon>
        <taxon>Plasmopara</taxon>
    </lineage>
</organism>
<keyword evidence="3" id="KW-1185">Reference proteome</keyword>
<dbReference type="EMBL" id="CCYD01000322">
    <property type="protein sequence ID" value="CEG38649.1"/>
    <property type="molecule type" value="Genomic_DNA"/>
</dbReference>
<accession>A0A0P1ADH8</accession>
<feature type="compositionally biased region" description="Basic and acidic residues" evidence="1">
    <location>
        <begin position="108"/>
        <end position="119"/>
    </location>
</feature>
<reference evidence="3" key="1">
    <citation type="submission" date="2014-09" db="EMBL/GenBank/DDBJ databases">
        <authorList>
            <person name="Sharma Rahul"/>
            <person name="Thines Marco"/>
        </authorList>
    </citation>
    <scope>NUCLEOTIDE SEQUENCE [LARGE SCALE GENOMIC DNA]</scope>
</reference>
<feature type="compositionally biased region" description="Polar residues" evidence="1">
    <location>
        <begin position="75"/>
        <end position="92"/>
    </location>
</feature>
<proteinExistence type="predicted"/>
<evidence type="ECO:0000313" key="3">
    <source>
        <dbReference type="Proteomes" id="UP000054928"/>
    </source>
</evidence>
<feature type="region of interest" description="Disordered" evidence="1">
    <location>
        <begin position="64"/>
        <end position="127"/>
    </location>
</feature>